<sequence>MKSKRATKTSPAASEAPDDPASETDAFDASQPSQAVGQEAQVEQRPRSKGKKGSKEKPPTKGGRPVGVQGYSESDTMALLTLIDQDLPRGGNEWDRVRDQYNVQHSLVEGRDTRTTDSLKSRFRHVLAPAAPSGKTRFSALRTMAVEIQQRIMNKVHNVTVDDSQSLEERSDNDEYDENSASEHDEDSENQSNVNSLSSTQVSGAAEADSTSQQTEQPRLKRSRSTTQIQPKHLRCSTKVEGAKPKRVIRGSGMSLWSRHTEEQAAHRGNREIQSFLSVQSASLQEANMALTNRLIALTSELDSKRDRISDLRDEKQQLMDGGIAT</sequence>
<protein>
    <recommendedName>
        <fullName evidence="3">DUF6818 domain-containing protein</fullName>
    </recommendedName>
</protein>
<reference evidence="4 5" key="1">
    <citation type="submission" date="2015-11" db="EMBL/GenBank/DDBJ databases">
        <title>Genomes and virulence difference between two physiological races of Phytophthora nicotianae.</title>
        <authorList>
            <person name="Liu H."/>
            <person name="Ma X."/>
            <person name="Yu H."/>
            <person name="Fang D."/>
            <person name="Li Y."/>
            <person name="Wang X."/>
            <person name="Wang W."/>
            <person name="Dong Y."/>
            <person name="Xiao B."/>
        </authorList>
    </citation>
    <scope>NUCLEOTIDE SEQUENCE [LARGE SCALE GENOMIC DNA]</scope>
    <source>
        <strain evidence="5">race 0</strain>
    </source>
</reference>
<gene>
    <name evidence="4" type="ORF">AM587_10002490</name>
</gene>
<dbReference type="EMBL" id="LNFO01002950">
    <property type="protein sequence ID" value="KUF84246.1"/>
    <property type="molecule type" value="Genomic_DNA"/>
</dbReference>
<evidence type="ECO:0000256" key="1">
    <source>
        <dbReference type="SAM" id="Coils"/>
    </source>
</evidence>
<organism evidence="4 5">
    <name type="scientific">Phytophthora nicotianae</name>
    <name type="common">Potato buckeye rot agent</name>
    <name type="synonym">Phytophthora parasitica</name>
    <dbReference type="NCBI Taxonomy" id="4792"/>
    <lineage>
        <taxon>Eukaryota</taxon>
        <taxon>Sar</taxon>
        <taxon>Stramenopiles</taxon>
        <taxon>Oomycota</taxon>
        <taxon>Peronosporomycetes</taxon>
        <taxon>Peronosporales</taxon>
        <taxon>Peronosporaceae</taxon>
        <taxon>Phytophthora</taxon>
    </lineage>
</organism>
<feature type="coiled-coil region" evidence="1">
    <location>
        <begin position="295"/>
        <end position="322"/>
    </location>
</feature>
<feature type="compositionally biased region" description="Acidic residues" evidence="2">
    <location>
        <begin position="171"/>
        <end position="189"/>
    </location>
</feature>
<dbReference type="InterPro" id="IPR049203">
    <property type="entry name" value="DUF6818"/>
</dbReference>
<proteinExistence type="predicted"/>
<feature type="domain" description="DUF6818" evidence="3">
    <location>
        <begin position="88"/>
        <end position="165"/>
    </location>
</feature>
<dbReference type="STRING" id="4790.A0A0W8CJJ1"/>
<dbReference type="PANTHER" id="PTHR34409:SF1">
    <property type="entry name" value="MYB-LIKE DOMAIN-CONTAINING PROTEIN"/>
    <property type="match status" value="1"/>
</dbReference>
<feature type="compositionally biased region" description="Acidic residues" evidence="2">
    <location>
        <begin position="16"/>
        <end position="26"/>
    </location>
</feature>
<keyword evidence="1" id="KW-0175">Coiled coil</keyword>
<comment type="caution">
    <text evidence="4">The sequence shown here is derived from an EMBL/GenBank/DDBJ whole genome shotgun (WGS) entry which is preliminary data.</text>
</comment>
<evidence type="ECO:0000259" key="3">
    <source>
        <dbReference type="Pfam" id="PF20681"/>
    </source>
</evidence>
<feature type="region of interest" description="Disordered" evidence="2">
    <location>
        <begin position="1"/>
        <end position="71"/>
    </location>
</feature>
<evidence type="ECO:0000313" key="5">
    <source>
        <dbReference type="Proteomes" id="UP000052943"/>
    </source>
</evidence>
<evidence type="ECO:0000313" key="4">
    <source>
        <dbReference type="EMBL" id="KUF84246.1"/>
    </source>
</evidence>
<dbReference type="OrthoDB" id="10404916at2759"/>
<dbReference type="AlphaFoldDB" id="A0A0W8CJJ1"/>
<name>A0A0W8CJJ1_PHYNI</name>
<evidence type="ECO:0000256" key="2">
    <source>
        <dbReference type="SAM" id="MobiDB-lite"/>
    </source>
</evidence>
<dbReference type="Pfam" id="PF20681">
    <property type="entry name" value="DUF6818"/>
    <property type="match status" value="1"/>
</dbReference>
<dbReference type="PANTHER" id="PTHR34409">
    <property type="entry name" value="SET DOMAIN-CONTAINING PROTEIN"/>
    <property type="match status" value="1"/>
</dbReference>
<feature type="compositionally biased region" description="Polar residues" evidence="2">
    <location>
        <begin position="190"/>
        <end position="217"/>
    </location>
</feature>
<feature type="region of interest" description="Disordered" evidence="2">
    <location>
        <begin position="157"/>
        <end position="242"/>
    </location>
</feature>
<accession>A0A0W8CJJ1</accession>
<dbReference type="Proteomes" id="UP000052943">
    <property type="component" value="Unassembled WGS sequence"/>
</dbReference>